<organism evidence="3 4">
    <name type="scientific">Polyodon spathula</name>
    <name type="common">North American paddlefish</name>
    <name type="synonym">Squalus spathula</name>
    <dbReference type="NCBI Taxonomy" id="7913"/>
    <lineage>
        <taxon>Eukaryota</taxon>
        <taxon>Metazoa</taxon>
        <taxon>Chordata</taxon>
        <taxon>Craniata</taxon>
        <taxon>Vertebrata</taxon>
        <taxon>Euteleostomi</taxon>
        <taxon>Actinopterygii</taxon>
        <taxon>Chondrostei</taxon>
        <taxon>Acipenseriformes</taxon>
        <taxon>Polyodontidae</taxon>
        <taxon>Polyodon</taxon>
    </lineage>
</organism>
<dbReference type="SUPFAM" id="SSF50814">
    <property type="entry name" value="Lipocalins"/>
    <property type="match status" value="1"/>
</dbReference>
<feature type="non-terminal residue" evidence="3">
    <location>
        <position position="1"/>
    </location>
</feature>
<proteinExistence type="inferred from homology"/>
<evidence type="ECO:0000256" key="1">
    <source>
        <dbReference type="ARBA" id="ARBA00008390"/>
    </source>
</evidence>
<evidence type="ECO:0000313" key="3">
    <source>
        <dbReference type="EMBL" id="MBN3285490.1"/>
    </source>
</evidence>
<dbReference type="EMBL" id="JAAWVQ010148305">
    <property type="protein sequence ID" value="MBN3285490.1"/>
    <property type="molecule type" value="Genomic_DNA"/>
</dbReference>
<keyword evidence="4" id="KW-1185">Reference proteome</keyword>
<comment type="similarity">
    <text evidence="1">Belongs to the calycin superfamily. Fatty-acid binding protein (FABP) family.</text>
</comment>
<dbReference type="PANTHER" id="PTHR11955">
    <property type="entry name" value="FATTY ACID BINDING PROTEIN"/>
    <property type="match status" value="1"/>
</dbReference>
<sequence>MVNDSLTGVNVVKRKLAAHDNLKVTIKQNGDKFIINESSAFRTIEIVFTLGVAFEYSLADGTEIGGTWTAEGDKLVGKFNRKDNGKELLTVREIISDELVQVKSILILQLI</sequence>
<evidence type="ECO:0000313" key="4">
    <source>
        <dbReference type="Proteomes" id="UP001166093"/>
    </source>
</evidence>
<dbReference type="Proteomes" id="UP001166093">
    <property type="component" value="Unassembled WGS sequence"/>
</dbReference>
<reference evidence="3" key="1">
    <citation type="journal article" date="2021" name="Cell">
        <title>Tracing the genetic footprints of vertebrate landing in non-teleost ray-finned fishes.</title>
        <authorList>
            <person name="Bi X."/>
            <person name="Wang K."/>
            <person name="Yang L."/>
            <person name="Pan H."/>
            <person name="Jiang H."/>
            <person name="Wei Q."/>
            <person name="Fang M."/>
            <person name="Yu H."/>
            <person name="Zhu C."/>
            <person name="Cai Y."/>
            <person name="He Y."/>
            <person name="Gan X."/>
            <person name="Zeng H."/>
            <person name="Yu D."/>
            <person name="Zhu Y."/>
            <person name="Jiang H."/>
            <person name="Qiu Q."/>
            <person name="Yang H."/>
            <person name="Zhang Y.E."/>
            <person name="Wang W."/>
            <person name="Zhu M."/>
            <person name="He S."/>
            <person name="Zhang G."/>
        </authorList>
    </citation>
    <scope>NUCLEOTIDE SEQUENCE</scope>
    <source>
        <strain evidence="3">Pddl_001</strain>
    </source>
</reference>
<dbReference type="Gene3D" id="2.40.128.20">
    <property type="match status" value="1"/>
</dbReference>
<accession>A0ABS2YG28</accession>
<protein>
    <submittedName>
        <fullName evidence="3">FABPI protein</fullName>
    </submittedName>
</protein>
<feature type="domain" description="Lipocalin/cytosolic fatty-acid binding" evidence="2">
    <location>
        <begin position="7"/>
        <end position="98"/>
    </location>
</feature>
<feature type="non-terminal residue" evidence="3">
    <location>
        <position position="111"/>
    </location>
</feature>
<dbReference type="InterPro" id="IPR000566">
    <property type="entry name" value="Lipocln_cytosolic_FA-bd_dom"/>
</dbReference>
<dbReference type="InterPro" id="IPR031259">
    <property type="entry name" value="ILBP"/>
</dbReference>
<evidence type="ECO:0000259" key="2">
    <source>
        <dbReference type="Pfam" id="PF00061"/>
    </source>
</evidence>
<name>A0ABS2YG28_POLSP</name>
<dbReference type="InterPro" id="IPR012674">
    <property type="entry name" value="Calycin"/>
</dbReference>
<gene>
    <name evidence="3" type="primary">Fabp2_1</name>
    <name evidence="3" type="ORF">GTO93_0011994</name>
</gene>
<dbReference type="Pfam" id="PF00061">
    <property type="entry name" value="Lipocalin"/>
    <property type="match status" value="1"/>
</dbReference>
<comment type="caution">
    <text evidence="3">The sequence shown here is derived from an EMBL/GenBank/DDBJ whole genome shotgun (WGS) entry which is preliminary data.</text>
</comment>